<feature type="transmembrane region" description="Helical" evidence="2">
    <location>
        <begin position="12"/>
        <end position="31"/>
    </location>
</feature>
<evidence type="ECO:0000313" key="4">
    <source>
        <dbReference type="Proteomes" id="UP001519331"/>
    </source>
</evidence>
<keyword evidence="1" id="KW-0175">Coiled coil</keyword>
<keyword evidence="2" id="KW-0472">Membrane</keyword>
<reference evidence="3 4" key="1">
    <citation type="submission" date="2021-03" db="EMBL/GenBank/DDBJ databases">
        <title>Sequencing the genomes of 1000 actinobacteria strains.</title>
        <authorList>
            <person name="Klenk H.-P."/>
        </authorList>
    </citation>
    <scope>NUCLEOTIDE SEQUENCE [LARGE SCALE GENOMIC DNA]</scope>
    <source>
        <strain evidence="3 4">DSM 12544</strain>
    </source>
</reference>
<protein>
    <submittedName>
        <fullName evidence="3">TolA-binding protein</fullName>
    </submittedName>
</protein>
<keyword evidence="2" id="KW-0812">Transmembrane</keyword>
<keyword evidence="4" id="KW-1185">Reference proteome</keyword>
<dbReference type="EMBL" id="JAGINX010000001">
    <property type="protein sequence ID" value="MBP2316983.1"/>
    <property type="molecule type" value="Genomic_DNA"/>
</dbReference>
<sequence length="209" mass="23380">MNERPQQHYLKLLVSGAAFVILCLGLTLLLLPNPWAIAAGVAVGAAGGAGTYGLMHGRELSVQRRATEVRSEQQDLQKQLQALEQTIRGRSQQLPPSTQGQLRMMVVGLEEIVERWSSLDRVPEHQEGVRRTVEYHLPHTLEIFLQLPDAAKPDHAAEFKAQVSLLAEAVAKTRDRVVRQDLQALRANRWLLEESLGEADVQRFRDQGL</sequence>
<dbReference type="RefSeq" id="WP_210047222.1">
    <property type="nucleotide sequence ID" value="NZ_JAGINX010000001.1"/>
</dbReference>
<feature type="transmembrane region" description="Helical" evidence="2">
    <location>
        <begin position="37"/>
        <end position="55"/>
    </location>
</feature>
<organism evidence="3 4">
    <name type="scientific">Nesterenkonia lacusekhoensis</name>
    <dbReference type="NCBI Taxonomy" id="150832"/>
    <lineage>
        <taxon>Bacteria</taxon>
        <taxon>Bacillati</taxon>
        <taxon>Actinomycetota</taxon>
        <taxon>Actinomycetes</taxon>
        <taxon>Micrococcales</taxon>
        <taxon>Micrococcaceae</taxon>
        <taxon>Nesterenkonia</taxon>
    </lineage>
</organism>
<keyword evidence="2" id="KW-1133">Transmembrane helix</keyword>
<dbReference type="Proteomes" id="UP001519331">
    <property type="component" value="Unassembled WGS sequence"/>
</dbReference>
<name>A0ABS4SXP8_9MICC</name>
<accession>A0ABS4SXP8</accession>
<evidence type="ECO:0000256" key="2">
    <source>
        <dbReference type="SAM" id="Phobius"/>
    </source>
</evidence>
<evidence type="ECO:0000313" key="3">
    <source>
        <dbReference type="EMBL" id="MBP2316983.1"/>
    </source>
</evidence>
<evidence type="ECO:0000256" key="1">
    <source>
        <dbReference type="SAM" id="Coils"/>
    </source>
</evidence>
<gene>
    <name evidence="3" type="ORF">JOF45_000002</name>
</gene>
<feature type="coiled-coil region" evidence="1">
    <location>
        <begin position="66"/>
        <end position="93"/>
    </location>
</feature>
<comment type="caution">
    <text evidence="3">The sequence shown here is derived from an EMBL/GenBank/DDBJ whole genome shotgun (WGS) entry which is preliminary data.</text>
</comment>
<proteinExistence type="predicted"/>